<dbReference type="EMBL" id="MU970100">
    <property type="protein sequence ID" value="KAK9321363.1"/>
    <property type="molecule type" value="Genomic_DNA"/>
</dbReference>
<proteinExistence type="predicted"/>
<keyword evidence="2" id="KW-1185">Reference proteome</keyword>
<name>A0ACC3TJR5_9ASCO</name>
<comment type="caution">
    <text evidence="1">The sequence shown here is derived from an EMBL/GenBank/DDBJ whole genome shotgun (WGS) entry which is preliminary data.</text>
</comment>
<evidence type="ECO:0000313" key="2">
    <source>
        <dbReference type="Proteomes" id="UP001489719"/>
    </source>
</evidence>
<reference evidence="2" key="1">
    <citation type="journal article" date="2024" name="Front. Bioeng. Biotechnol.">
        <title>Genome-scale model development and genomic sequencing of the oleaginous clade Lipomyces.</title>
        <authorList>
            <person name="Czajka J.J."/>
            <person name="Han Y."/>
            <person name="Kim J."/>
            <person name="Mondo S.J."/>
            <person name="Hofstad B.A."/>
            <person name="Robles A."/>
            <person name="Haridas S."/>
            <person name="Riley R."/>
            <person name="LaButti K."/>
            <person name="Pangilinan J."/>
            <person name="Andreopoulos W."/>
            <person name="Lipzen A."/>
            <person name="Yan J."/>
            <person name="Wang M."/>
            <person name="Ng V."/>
            <person name="Grigoriev I.V."/>
            <person name="Spatafora J.W."/>
            <person name="Magnuson J.K."/>
            <person name="Baker S.E."/>
            <person name="Pomraning K.R."/>
        </authorList>
    </citation>
    <scope>NUCLEOTIDE SEQUENCE [LARGE SCALE GENOMIC DNA]</scope>
    <source>
        <strain evidence="2">CBS 10300</strain>
    </source>
</reference>
<evidence type="ECO:0000313" key="1">
    <source>
        <dbReference type="EMBL" id="KAK9321363.1"/>
    </source>
</evidence>
<gene>
    <name evidence="1" type="ORF">V1517DRAFT_326597</name>
</gene>
<sequence length="554" mass="62036">MAFFLLLRSGRFSGTNQLFCDSPATQITGNGGQMRRTTDTQESLGAEQRQQQQQPAADDDESQRDHKTVVSSKPGFSHDEIEFPSILRGKHVLLATESFGPVNGVSRTTASLVQYLRAHSVQVAVVAPEYKGSSQASSRTDKPDDCEVRLSGYPLPYDTSLAVVYPFRIDKLFERTFQQLPDVIYLASPASLGFQILLQLRQLNHQLPVLLNFQTDLSAYIEILFPIPLSYWGVWAFRFVQGYLFSHPSVRTIFFPSRGVREYLESAGVPSSKLLNLRRGVNTDLFNPQARSFDYRKQLAPNNEILLVCVARLAAEKGFEFLAEVVRSLVAKRFHFKLLIVGGNCNPNVEKEVHDLFIGLENYVVFSGFLQGDDLARAYASADVFLHCSITETFGLVVLEAMASGIPVVARDMGGPSEIVDDQKSGYLVEPSDLDDFVGRVEMLGRDPELRTNMGRRGRDIACQATWERINNRVAWQIANALPKNTTPTKFSNRPVLYSLTSLLLYMRVTGQMGIICGVWFGLIVTWILVKTSLLLKANALWVRHALGRILSRR</sequence>
<organism evidence="1 2">
    <name type="scientific">Lipomyces orientalis</name>
    <dbReference type="NCBI Taxonomy" id="1233043"/>
    <lineage>
        <taxon>Eukaryota</taxon>
        <taxon>Fungi</taxon>
        <taxon>Dikarya</taxon>
        <taxon>Ascomycota</taxon>
        <taxon>Saccharomycotina</taxon>
        <taxon>Lipomycetes</taxon>
        <taxon>Lipomycetales</taxon>
        <taxon>Lipomycetaceae</taxon>
        <taxon>Lipomyces</taxon>
    </lineage>
</organism>
<accession>A0ACC3TJR5</accession>
<dbReference type="Proteomes" id="UP001489719">
    <property type="component" value="Unassembled WGS sequence"/>
</dbReference>
<protein>
    <submittedName>
        <fullName evidence="1">Uncharacterized protein</fullName>
    </submittedName>
</protein>